<organism evidence="2 3">
    <name type="scientific">Vandammella animalimorsus</name>
    <dbReference type="NCBI Taxonomy" id="2029117"/>
    <lineage>
        <taxon>Bacteria</taxon>
        <taxon>Pseudomonadati</taxon>
        <taxon>Pseudomonadota</taxon>
        <taxon>Betaproteobacteria</taxon>
        <taxon>Burkholderiales</taxon>
        <taxon>Comamonadaceae</taxon>
        <taxon>Vandammella</taxon>
    </lineage>
</organism>
<dbReference type="EMBL" id="NSJE01000015">
    <property type="protein sequence ID" value="PAT42335.1"/>
    <property type="molecule type" value="Genomic_DNA"/>
</dbReference>
<dbReference type="AlphaFoldDB" id="A0A2A2AUR2"/>
<dbReference type="Proteomes" id="UP000218439">
    <property type="component" value="Unassembled WGS sequence"/>
</dbReference>
<accession>A0A2A2AUR2</accession>
<comment type="caution">
    <text evidence="2">The sequence shown here is derived from an EMBL/GenBank/DDBJ whole genome shotgun (WGS) entry which is preliminary data.</text>
</comment>
<proteinExistence type="predicted"/>
<keyword evidence="1" id="KW-0732">Signal</keyword>
<evidence type="ECO:0000313" key="3">
    <source>
        <dbReference type="Proteomes" id="UP000218439"/>
    </source>
</evidence>
<protein>
    <recommendedName>
        <fullName evidence="4">SH3 domain-containing protein</fullName>
    </recommendedName>
</protein>
<dbReference type="RefSeq" id="WP_095552280.1">
    <property type="nucleotide sequence ID" value="NZ_NSJE01000015.1"/>
</dbReference>
<sequence>MKKPMLLAALCAAALPALAQQALFADAIAAPAASGTGKAPYLYVGQATTAKAPLALSSQPGKGTPVTTVPAQAPLTVLLATPDKAHYLVKTSLGLTGWIAADAQPAADSRDSEDFSQLKKLSPIPEGLKIEGLPPFALHYNPQRIQPLTPAAQSNEDSYVLLQGQFAANDRNYRLECGPGPSADPYCELLDAADLKQRADGQLGAGRMLGGETFYFPGNGTLYSSTHINRHHQTFSKYRLKDDGQLAEVAQAFYYVGLKSTALAPITLSSQPEGGEPVARIAKGDKLQVLLHDAFRPRKEDDYRDFLLIQASDGSLGWLSINHLGDEPAPIEDYRFMGD</sequence>
<gene>
    <name evidence="2" type="ORF">CK621_09950</name>
</gene>
<feature type="chain" id="PRO_5012539149" description="SH3 domain-containing protein" evidence="1">
    <location>
        <begin position="20"/>
        <end position="339"/>
    </location>
</feature>
<feature type="signal peptide" evidence="1">
    <location>
        <begin position="1"/>
        <end position="19"/>
    </location>
</feature>
<evidence type="ECO:0000256" key="1">
    <source>
        <dbReference type="SAM" id="SignalP"/>
    </source>
</evidence>
<evidence type="ECO:0008006" key="4">
    <source>
        <dbReference type="Google" id="ProtNLM"/>
    </source>
</evidence>
<reference evidence="2 3" key="1">
    <citation type="submission" date="2017-08" db="EMBL/GenBank/DDBJ databases">
        <title>WGS of Clinical strains of the CDC Group NO-1 linked to zoonotic infections in humans.</title>
        <authorList>
            <person name="Bernier A.-M."/>
            <person name="Bernard K."/>
        </authorList>
    </citation>
    <scope>NUCLEOTIDE SEQUENCE [LARGE SCALE GENOMIC DNA]</scope>
    <source>
        <strain evidence="2 3">NML120219</strain>
    </source>
</reference>
<name>A0A2A2AUR2_9BURK</name>
<evidence type="ECO:0000313" key="2">
    <source>
        <dbReference type="EMBL" id="PAT42335.1"/>
    </source>
</evidence>